<dbReference type="Pfam" id="PF00126">
    <property type="entry name" value="HTH_1"/>
    <property type="match status" value="1"/>
</dbReference>
<keyword evidence="7" id="KW-1185">Reference proteome</keyword>
<sequence length="303" mass="34008">MDTNKLIALLPDLATFVSVVENGSFTLAAEHLGITPSGISRQITRLERELATTLLQRTTRKQSLTESGMEVYQHALSILNSAREVANIAQRDAEQLEGTIRIAAPKAFCKNELYPHLLAFIQQYPKIKLQVMVRDKPSEPISDQVDIVFSITSTPQEHLVAKKISHARSILCASPDYLQRYGLPKTPDELVQHNCLYLGENRDDNHWYFSKDGVLMDVIVSGPLAINHSELRLDAALKGMGIALLPDFTCREPLLSGSLVEVLNDWSIRGPYQGCVYIQFIQTTNLPRKLRTFIDFISDKFSV</sequence>
<keyword evidence="3" id="KW-0238">DNA-binding</keyword>
<accession>A0A3N9TDQ1</accession>
<proteinExistence type="inferred from homology"/>
<dbReference type="InterPro" id="IPR058163">
    <property type="entry name" value="LysR-type_TF_proteobact-type"/>
</dbReference>
<dbReference type="Pfam" id="PF03466">
    <property type="entry name" value="LysR_substrate"/>
    <property type="match status" value="1"/>
</dbReference>
<dbReference type="Gene3D" id="3.40.190.290">
    <property type="match status" value="1"/>
</dbReference>
<dbReference type="RefSeq" id="WP_124937859.1">
    <property type="nucleotide sequence ID" value="NZ_RJVQ01000006.1"/>
</dbReference>
<name>A0A3N9TDQ1_9VIBR</name>
<feature type="domain" description="HTH lysR-type" evidence="5">
    <location>
        <begin position="1"/>
        <end position="65"/>
    </location>
</feature>
<dbReference type="InterPro" id="IPR036388">
    <property type="entry name" value="WH-like_DNA-bd_sf"/>
</dbReference>
<dbReference type="PROSITE" id="PS50931">
    <property type="entry name" value="HTH_LYSR"/>
    <property type="match status" value="1"/>
</dbReference>
<dbReference type="OrthoDB" id="9786526at2"/>
<comment type="caution">
    <text evidence="6">The sequence shown here is derived from an EMBL/GenBank/DDBJ whole genome shotgun (WGS) entry which is preliminary data.</text>
</comment>
<evidence type="ECO:0000259" key="5">
    <source>
        <dbReference type="PROSITE" id="PS50931"/>
    </source>
</evidence>
<dbReference type="Proteomes" id="UP000281112">
    <property type="component" value="Unassembled WGS sequence"/>
</dbReference>
<comment type="similarity">
    <text evidence="1">Belongs to the LysR transcriptional regulatory family.</text>
</comment>
<dbReference type="FunFam" id="1.10.10.10:FF:000001">
    <property type="entry name" value="LysR family transcriptional regulator"/>
    <property type="match status" value="1"/>
</dbReference>
<dbReference type="GO" id="GO:0003700">
    <property type="term" value="F:DNA-binding transcription factor activity"/>
    <property type="evidence" value="ECO:0007669"/>
    <property type="project" value="InterPro"/>
</dbReference>
<protein>
    <submittedName>
        <fullName evidence="6">LysR family transcriptional regulator</fullName>
    </submittedName>
</protein>
<dbReference type="SUPFAM" id="SSF53850">
    <property type="entry name" value="Periplasmic binding protein-like II"/>
    <property type="match status" value="1"/>
</dbReference>
<dbReference type="InterPro" id="IPR000847">
    <property type="entry name" value="LysR_HTH_N"/>
</dbReference>
<evidence type="ECO:0000256" key="4">
    <source>
        <dbReference type="ARBA" id="ARBA00023163"/>
    </source>
</evidence>
<dbReference type="SUPFAM" id="SSF46785">
    <property type="entry name" value="Winged helix' DNA-binding domain"/>
    <property type="match status" value="1"/>
</dbReference>
<dbReference type="PANTHER" id="PTHR30537">
    <property type="entry name" value="HTH-TYPE TRANSCRIPTIONAL REGULATOR"/>
    <property type="match status" value="1"/>
</dbReference>
<dbReference type="EMBL" id="RJVQ01000006">
    <property type="protein sequence ID" value="RQW62321.1"/>
    <property type="molecule type" value="Genomic_DNA"/>
</dbReference>
<evidence type="ECO:0000256" key="1">
    <source>
        <dbReference type="ARBA" id="ARBA00009437"/>
    </source>
</evidence>
<dbReference type="PANTHER" id="PTHR30537:SF5">
    <property type="entry name" value="HTH-TYPE TRANSCRIPTIONAL ACTIVATOR TTDR-RELATED"/>
    <property type="match status" value="1"/>
</dbReference>
<organism evidence="6 7">
    <name type="scientific">Vibrio viridaestus</name>
    <dbReference type="NCBI Taxonomy" id="2487322"/>
    <lineage>
        <taxon>Bacteria</taxon>
        <taxon>Pseudomonadati</taxon>
        <taxon>Pseudomonadota</taxon>
        <taxon>Gammaproteobacteria</taxon>
        <taxon>Vibrionales</taxon>
        <taxon>Vibrionaceae</taxon>
        <taxon>Vibrio</taxon>
    </lineage>
</organism>
<dbReference type="InterPro" id="IPR005119">
    <property type="entry name" value="LysR_subst-bd"/>
</dbReference>
<keyword evidence="4" id="KW-0804">Transcription</keyword>
<dbReference type="CDD" id="cd08422">
    <property type="entry name" value="PBP2_CrgA_like"/>
    <property type="match status" value="1"/>
</dbReference>
<evidence type="ECO:0000256" key="3">
    <source>
        <dbReference type="ARBA" id="ARBA00023125"/>
    </source>
</evidence>
<gene>
    <name evidence="6" type="ORF">EES38_14165</name>
</gene>
<dbReference type="Gene3D" id="1.10.10.10">
    <property type="entry name" value="Winged helix-like DNA-binding domain superfamily/Winged helix DNA-binding domain"/>
    <property type="match status" value="1"/>
</dbReference>
<dbReference type="GO" id="GO:0006351">
    <property type="term" value="P:DNA-templated transcription"/>
    <property type="evidence" value="ECO:0007669"/>
    <property type="project" value="TreeGrafter"/>
</dbReference>
<dbReference type="GO" id="GO:0043565">
    <property type="term" value="F:sequence-specific DNA binding"/>
    <property type="evidence" value="ECO:0007669"/>
    <property type="project" value="TreeGrafter"/>
</dbReference>
<keyword evidence="2" id="KW-0805">Transcription regulation</keyword>
<reference evidence="6 7" key="1">
    <citation type="submission" date="2018-11" db="EMBL/GenBank/DDBJ databases">
        <title>Vibrio LJC006 sp. nov., isolated from seawater during the bloom of the enteromorpha.</title>
        <authorList>
            <person name="Liang J."/>
        </authorList>
    </citation>
    <scope>NUCLEOTIDE SEQUENCE [LARGE SCALE GENOMIC DNA]</scope>
    <source>
        <strain evidence="6 7">LJC006</strain>
    </source>
</reference>
<evidence type="ECO:0000313" key="6">
    <source>
        <dbReference type="EMBL" id="RQW62321.1"/>
    </source>
</evidence>
<dbReference type="InterPro" id="IPR036390">
    <property type="entry name" value="WH_DNA-bd_sf"/>
</dbReference>
<dbReference type="AlphaFoldDB" id="A0A3N9TDQ1"/>
<evidence type="ECO:0000313" key="7">
    <source>
        <dbReference type="Proteomes" id="UP000281112"/>
    </source>
</evidence>
<evidence type="ECO:0000256" key="2">
    <source>
        <dbReference type="ARBA" id="ARBA00023015"/>
    </source>
</evidence>